<dbReference type="Proteomes" id="UP000231057">
    <property type="component" value="Chromosome"/>
</dbReference>
<gene>
    <name evidence="1" type="ORF">BRW62_09895</name>
</gene>
<accession>A0A2D2Q3A7</accession>
<dbReference type="AlphaFoldDB" id="A0A2D2Q3A7"/>
<dbReference type="RefSeq" id="WP_099799335.1">
    <property type="nucleotide sequence ID" value="NZ_CP018092.1"/>
</dbReference>
<dbReference type="OrthoDB" id="565034at2"/>
<evidence type="ECO:0000313" key="2">
    <source>
        <dbReference type="Proteomes" id="UP000231057"/>
    </source>
</evidence>
<reference evidence="2" key="2">
    <citation type="journal article" date="2022" name="Front. Microbiol.">
        <title>Comparative Genomic Analysis Revealed Distinct Molecular Components and Organization of CO2-Concentrating Mechanism in Thermophilic Cyanobacteria.</title>
        <authorList>
            <person name="Tang J."/>
            <person name="Zhou H."/>
            <person name="Yao D."/>
            <person name="Riaz S."/>
            <person name="You D."/>
            <person name="Klepacz-Smolka A."/>
            <person name="Daroch M."/>
        </authorList>
    </citation>
    <scope>NUCLEOTIDE SEQUENCE [LARGE SCALE GENOMIC DNA]</scope>
    <source>
        <strain evidence="2">PCC 6715</strain>
    </source>
</reference>
<evidence type="ECO:0000313" key="1">
    <source>
        <dbReference type="EMBL" id="ATS19001.1"/>
    </source>
</evidence>
<dbReference type="EMBL" id="CP018092">
    <property type="protein sequence ID" value="ATS19001.1"/>
    <property type="molecule type" value="Genomic_DNA"/>
</dbReference>
<dbReference type="KEGG" id="slw:BRW62_09895"/>
<keyword evidence="2" id="KW-1185">Reference proteome</keyword>
<proteinExistence type="predicted"/>
<sequence>MRYLIPLGYSLAFVSIILPAISVASEVTLQAVAPTPQRYALMGVSFETPVSFSAPTAMGENGVAVVYPANSVPGEHELMVSLISLPPMSDVLGGLSDQELRSWLRFTEVDGPLSAAPGRIERRMLGRRVRGEVFYHQTPRPLHQELYLMRLQGGRRLAMIFEADDHVPLPMIEQVFSHVAATAQELAPRSREWKRSFEWWKHR</sequence>
<reference evidence="1 2" key="1">
    <citation type="submission" date="2016-11" db="EMBL/GenBank/DDBJ databases">
        <title>Complete genome sequence of thermophilic cyanobacteria strain Synechococcus sp. PCC6715.</title>
        <authorList>
            <person name="Tang J."/>
            <person name="Daroch M."/>
            <person name="Liang Y."/>
            <person name="Jiang D."/>
            <person name="Shah M."/>
        </authorList>
    </citation>
    <scope>NUCLEOTIDE SEQUENCE [LARGE SCALE GENOMIC DNA]</scope>
    <source>
        <strain evidence="1 2">PCC 6715</strain>
    </source>
</reference>
<name>A0A2D2Q3A7_PARLV</name>
<protein>
    <submittedName>
        <fullName evidence="1">Uncharacterized protein</fullName>
    </submittedName>
</protein>
<organism evidence="1 2">
    <name type="scientific">Parathermosynechococcus lividus PCC 6715</name>
    <dbReference type="NCBI Taxonomy" id="1917166"/>
    <lineage>
        <taxon>Bacteria</taxon>
        <taxon>Bacillati</taxon>
        <taxon>Cyanobacteriota</taxon>
        <taxon>Cyanophyceae</taxon>
        <taxon>Acaryochloridales</taxon>
        <taxon>Thermosynechococcaceae</taxon>
        <taxon>Parathermosynechococcus</taxon>
    </lineage>
</organism>